<evidence type="ECO:0000313" key="2">
    <source>
        <dbReference type="Proteomes" id="UP000095287"/>
    </source>
</evidence>
<feature type="compositionally biased region" description="Acidic residues" evidence="1">
    <location>
        <begin position="51"/>
        <end position="60"/>
    </location>
</feature>
<dbReference type="AlphaFoldDB" id="A0A1I7YB41"/>
<feature type="compositionally biased region" description="Acidic residues" evidence="1">
    <location>
        <begin position="20"/>
        <end position="39"/>
    </location>
</feature>
<evidence type="ECO:0000313" key="3">
    <source>
        <dbReference type="WBParaSite" id="L893_g14317.t1"/>
    </source>
</evidence>
<reference evidence="3" key="1">
    <citation type="submission" date="2016-11" db="UniProtKB">
        <authorList>
            <consortium name="WormBaseParasite"/>
        </authorList>
    </citation>
    <scope>IDENTIFICATION</scope>
</reference>
<protein>
    <submittedName>
        <fullName evidence="3">Uncharacterized protein</fullName>
    </submittedName>
</protein>
<dbReference type="WBParaSite" id="L893_g14317.t1">
    <property type="protein sequence ID" value="L893_g14317.t1"/>
    <property type="gene ID" value="L893_g14317"/>
</dbReference>
<proteinExistence type="predicted"/>
<dbReference type="Proteomes" id="UP000095287">
    <property type="component" value="Unplaced"/>
</dbReference>
<name>A0A1I7YB41_9BILA</name>
<keyword evidence="2" id="KW-1185">Reference proteome</keyword>
<feature type="region of interest" description="Disordered" evidence="1">
    <location>
        <begin position="1"/>
        <end position="63"/>
    </location>
</feature>
<sequence>MSMELEMPCFRDSKSNEVNEVFEDEKQEEANEVFEDEKQEEVSNGEGGSQQEEEQDDEIMDPLRHSEFFRRILEGCRNA</sequence>
<evidence type="ECO:0000256" key="1">
    <source>
        <dbReference type="SAM" id="MobiDB-lite"/>
    </source>
</evidence>
<organism evidence="2 3">
    <name type="scientific">Steinernema glaseri</name>
    <dbReference type="NCBI Taxonomy" id="37863"/>
    <lineage>
        <taxon>Eukaryota</taxon>
        <taxon>Metazoa</taxon>
        <taxon>Ecdysozoa</taxon>
        <taxon>Nematoda</taxon>
        <taxon>Chromadorea</taxon>
        <taxon>Rhabditida</taxon>
        <taxon>Tylenchina</taxon>
        <taxon>Panagrolaimomorpha</taxon>
        <taxon>Strongyloidoidea</taxon>
        <taxon>Steinernematidae</taxon>
        <taxon>Steinernema</taxon>
    </lineage>
</organism>
<accession>A0A1I7YB41</accession>